<protein>
    <recommendedName>
        <fullName evidence="3">AAA family ATPase</fullName>
    </recommendedName>
</protein>
<dbReference type="PANTHER" id="PTHR37816:SF1">
    <property type="entry name" value="TOXIN"/>
    <property type="match status" value="1"/>
</dbReference>
<proteinExistence type="predicted"/>
<name>A0AAU9HPA8_9XANT</name>
<dbReference type="SUPFAM" id="SSF52540">
    <property type="entry name" value="P-loop containing nucleoside triphosphate hydrolases"/>
    <property type="match status" value="1"/>
</dbReference>
<evidence type="ECO:0008006" key="3">
    <source>
        <dbReference type="Google" id="ProtNLM"/>
    </source>
</evidence>
<dbReference type="InterPro" id="IPR027417">
    <property type="entry name" value="P-loop_NTPase"/>
</dbReference>
<dbReference type="Gene3D" id="3.40.50.300">
    <property type="entry name" value="P-loop containing nucleotide triphosphate hydrolases"/>
    <property type="match status" value="1"/>
</dbReference>
<reference evidence="1 2" key="1">
    <citation type="submission" date="2021-02" db="EMBL/GenBank/DDBJ databases">
        <authorList>
            <person name="Pothier F. J."/>
        </authorList>
    </citation>
    <scope>NUCLEOTIDE SEQUENCE [LARGE SCALE GENOMIC DNA]</scope>
    <source>
        <strain evidence="1 2">1314c</strain>
    </source>
</reference>
<dbReference type="EMBL" id="HG992337">
    <property type="protein sequence ID" value="CAE6712023.1"/>
    <property type="molecule type" value="Genomic_DNA"/>
</dbReference>
<dbReference type="InterPro" id="IPR052922">
    <property type="entry name" value="Cytidylate_Kinase-2"/>
</dbReference>
<dbReference type="Proteomes" id="UP000835242">
    <property type="component" value="Chromosome"/>
</dbReference>
<evidence type="ECO:0000313" key="2">
    <source>
        <dbReference type="Proteomes" id="UP000835242"/>
    </source>
</evidence>
<accession>A0AAU9HPA8</accession>
<evidence type="ECO:0000313" key="1">
    <source>
        <dbReference type="EMBL" id="CAE6712023.1"/>
    </source>
</evidence>
<organism evidence="1 2">
    <name type="scientific">Xanthomonas arboricola</name>
    <dbReference type="NCBI Taxonomy" id="56448"/>
    <lineage>
        <taxon>Bacteria</taxon>
        <taxon>Pseudomonadati</taxon>
        <taxon>Pseudomonadota</taxon>
        <taxon>Gammaproteobacteria</taxon>
        <taxon>Lysobacterales</taxon>
        <taxon>Lysobacteraceae</taxon>
        <taxon>Xanthomonas</taxon>
    </lineage>
</organism>
<gene>
    <name evidence="1" type="ORF">XA1314C_07000</name>
</gene>
<dbReference type="EMBL" id="HG992337">
    <property type="protein sequence ID" value="CAE6711995.1"/>
    <property type="molecule type" value="Genomic_DNA"/>
</dbReference>
<dbReference type="PANTHER" id="PTHR37816">
    <property type="entry name" value="YALI0E33011P"/>
    <property type="match status" value="1"/>
</dbReference>
<dbReference type="AlphaFoldDB" id="A0AAU9HPA8"/>
<sequence>MRLDDLGPRICILGPSNSGKSTLSQAIGQARGCVCVHLDQLHHLPNTAWTPRSRQKFFALHDLAIAGEQWVMEGNYLGCLPQRLARATGIVLLDIPTMTSMVRYLRRTWFEHHRCGGLDGAREQVKWEMLHHIAVTERRKRKDLALVFERTMLPKIALRTVAAIDQFYRSAGLKFRD</sequence>